<evidence type="ECO:0000256" key="6">
    <source>
        <dbReference type="RuleBase" id="RU362030"/>
    </source>
</evidence>
<dbReference type="AlphaFoldDB" id="A0A5N0DX15"/>
<evidence type="ECO:0000313" key="7">
    <source>
        <dbReference type="EMBL" id="KAA8880609.1"/>
    </source>
</evidence>
<reference evidence="7 8" key="1">
    <citation type="submission" date="2019-09" db="EMBL/GenBank/DDBJ databases">
        <authorList>
            <person name="Wang X."/>
        </authorList>
    </citation>
    <scope>NUCLEOTIDE SEQUENCE [LARGE SCALE GENOMIC DNA]</scope>
    <source>
        <strain evidence="7 8">CICC 11023</strain>
    </source>
</reference>
<dbReference type="SUPFAM" id="SSF53335">
    <property type="entry name" value="S-adenosyl-L-methionine-dependent methyltransferases"/>
    <property type="match status" value="1"/>
</dbReference>
<dbReference type="RefSeq" id="WP_150407486.1">
    <property type="nucleotide sequence ID" value="NZ_VXLC01000032.1"/>
</dbReference>
<keyword evidence="3 6" id="KW-0489">Methyltransferase</keyword>
<dbReference type="NCBIfam" id="TIGR00027">
    <property type="entry name" value="mthyl_TIGR00027"/>
    <property type="match status" value="1"/>
</dbReference>
<accession>A0A5N0DX15</accession>
<dbReference type="GO" id="GO:0032259">
    <property type="term" value="P:methylation"/>
    <property type="evidence" value="ECO:0007669"/>
    <property type="project" value="UniProtKB-KW"/>
</dbReference>
<keyword evidence="5 6" id="KW-0949">S-adenosyl-L-methionine</keyword>
<organism evidence="7 8">
    <name type="scientific">Nocardia colli</name>
    <dbReference type="NCBI Taxonomy" id="2545717"/>
    <lineage>
        <taxon>Bacteria</taxon>
        <taxon>Bacillati</taxon>
        <taxon>Actinomycetota</taxon>
        <taxon>Actinomycetes</taxon>
        <taxon>Mycobacteriales</taxon>
        <taxon>Nocardiaceae</taxon>
        <taxon>Nocardia</taxon>
    </lineage>
</organism>
<dbReference type="EC" id="2.1.1.-" evidence="6"/>
<evidence type="ECO:0000256" key="1">
    <source>
        <dbReference type="ARBA" id="ARBA00003907"/>
    </source>
</evidence>
<dbReference type="Proteomes" id="UP000323876">
    <property type="component" value="Unassembled WGS sequence"/>
</dbReference>
<protein>
    <recommendedName>
        <fullName evidence="6">S-adenosyl-L-methionine-dependent methyltransferase</fullName>
        <ecNumber evidence="6">2.1.1.-</ecNumber>
    </recommendedName>
</protein>
<dbReference type="PANTHER" id="PTHR43619:SF2">
    <property type="entry name" value="S-ADENOSYL-L-METHIONINE-DEPENDENT METHYLTRANSFERASES SUPERFAMILY PROTEIN"/>
    <property type="match status" value="1"/>
</dbReference>
<evidence type="ECO:0000313" key="8">
    <source>
        <dbReference type="Proteomes" id="UP000323876"/>
    </source>
</evidence>
<evidence type="ECO:0000256" key="4">
    <source>
        <dbReference type="ARBA" id="ARBA00022679"/>
    </source>
</evidence>
<evidence type="ECO:0000256" key="3">
    <source>
        <dbReference type="ARBA" id="ARBA00022603"/>
    </source>
</evidence>
<dbReference type="InterPro" id="IPR007213">
    <property type="entry name" value="Ppm1/Ppm2/Tcmp"/>
</dbReference>
<sequence length="319" mass="34624">MNRISETGRTERADILSGVAANALLVAAARGLAARRSNSLVSDRFAEVFCRAAGPHWAALFDDHAPPTVEHPLRSPGFGTFFQEFLAARTRYFDDYLRVAAEGGVRQIVVLGAGLDARAYRSAWPDGTICYEVDRPQVLEFKRCALADDGAEPVAERREVAADLTSHWSAVLRDSGFDPSAATAWLAEGLLLYLSATEQDALFEAIDALSAPGSQIGVEHVTSMPDELYSALAAERAGSLGVARWGRFIRNERRAEPARWFGEHGWVGGRTTLDRYLIAAGRELPAPAVPVRNALAPLITLITAHKVAGRVNLPLLRQP</sequence>
<dbReference type="Pfam" id="PF04072">
    <property type="entry name" value="LCM"/>
    <property type="match status" value="1"/>
</dbReference>
<gene>
    <name evidence="7" type="ORF">F3087_40540</name>
</gene>
<evidence type="ECO:0000256" key="5">
    <source>
        <dbReference type="ARBA" id="ARBA00022691"/>
    </source>
</evidence>
<name>A0A5N0DX15_9NOCA</name>
<dbReference type="OrthoDB" id="9806164at2"/>
<dbReference type="EMBL" id="VXLC01000032">
    <property type="protein sequence ID" value="KAA8880609.1"/>
    <property type="molecule type" value="Genomic_DNA"/>
</dbReference>
<keyword evidence="8" id="KW-1185">Reference proteome</keyword>
<dbReference type="Gene3D" id="3.40.50.150">
    <property type="entry name" value="Vaccinia Virus protein VP39"/>
    <property type="match status" value="1"/>
</dbReference>
<comment type="caution">
    <text evidence="7">The sequence shown here is derived from an EMBL/GenBank/DDBJ whole genome shotgun (WGS) entry which is preliminary data.</text>
</comment>
<comment type="similarity">
    <text evidence="2 6">Belongs to the UPF0677 family.</text>
</comment>
<dbReference type="PANTHER" id="PTHR43619">
    <property type="entry name" value="S-ADENOSYL-L-METHIONINE-DEPENDENT METHYLTRANSFERASE YKTD-RELATED"/>
    <property type="match status" value="1"/>
</dbReference>
<evidence type="ECO:0000256" key="2">
    <source>
        <dbReference type="ARBA" id="ARBA00008138"/>
    </source>
</evidence>
<dbReference type="InterPro" id="IPR029063">
    <property type="entry name" value="SAM-dependent_MTases_sf"/>
</dbReference>
<dbReference type="InterPro" id="IPR011610">
    <property type="entry name" value="SAM_mthyl_Trfase_ML2640-like"/>
</dbReference>
<dbReference type="GO" id="GO:0008168">
    <property type="term" value="F:methyltransferase activity"/>
    <property type="evidence" value="ECO:0007669"/>
    <property type="project" value="UniProtKB-UniRule"/>
</dbReference>
<keyword evidence="4 7" id="KW-0808">Transferase</keyword>
<proteinExistence type="inferred from homology"/>
<comment type="function">
    <text evidence="1 6">Exhibits S-adenosyl-L-methionine-dependent methyltransferase activity.</text>
</comment>